<proteinExistence type="predicted"/>
<gene>
    <name evidence="1" type="ORF">F5147DRAFT_777854</name>
</gene>
<accession>A0A9P7JQG8</accession>
<keyword evidence="2" id="KW-1185">Reference proteome</keyword>
<organism evidence="1 2">
    <name type="scientific">Suillus discolor</name>
    <dbReference type="NCBI Taxonomy" id="1912936"/>
    <lineage>
        <taxon>Eukaryota</taxon>
        <taxon>Fungi</taxon>
        <taxon>Dikarya</taxon>
        <taxon>Basidiomycota</taxon>
        <taxon>Agaricomycotina</taxon>
        <taxon>Agaricomycetes</taxon>
        <taxon>Agaricomycetidae</taxon>
        <taxon>Boletales</taxon>
        <taxon>Suillineae</taxon>
        <taxon>Suillaceae</taxon>
        <taxon>Suillus</taxon>
    </lineage>
</organism>
<comment type="caution">
    <text evidence="1">The sequence shown here is derived from an EMBL/GenBank/DDBJ whole genome shotgun (WGS) entry which is preliminary data.</text>
</comment>
<name>A0A9P7JQG8_9AGAM</name>
<evidence type="ECO:0000313" key="2">
    <source>
        <dbReference type="Proteomes" id="UP000823399"/>
    </source>
</evidence>
<evidence type="ECO:0000313" key="1">
    <source>
        <dbReference type="EMBL" id="KAG2097990.1"/>
    </source>
</evidence>
<protein>
    <submittedName>
        <fullName evidence="1">Uncharacterized protein</fullName>
    </submittedName>
</protein>
<sequence length="93" mass="10437">MVARMVLLRGAPTLNSEEEYCEPLVVASSGMEAQKVAGQEYQPNTSEIGQVMKEVLEVLKDSMIALKTGKDTRSRFWAAYKRVAEEHGEEFLE</sequence>
<dbReference type="GeneID" id="64704299"/>
<dbReference type="OrthoDB" id="2622102at2759"/>
<dbReference type="Proteomes" id="UP000823399">
    <property type="component" value="Unassembled WGS sequence"/>
</dbReference>
<dbReference type="RefSeq" id="XP_041288748.1">
    <property type="nucleotide sequence ID" value="XM_041442040.1"/>
</dbReference>
<dbReference type="EMBL" id="JABBWM010000063">
    <property type="protein sequence ID" value="KAG2097990.1"/>
    <property type="molecule type" value="Genomic_DNA"/>
</dbReference>
<reference evidence="1" key="1">
    <citation type="journal article" date="2020" name="New Phytol.">
        <title>Comparative genomics reveals dynamic genome evolution in host specialist ectomycorrhizal fungi.</title>
        <authorList>
            <person name="Lofgren L.A."/>
            <person name="Nguyen N.H."/>
            <person name="Vilgalys R."/>
            <person name="Ruytinx J."/>
            <person name="Liao H.L."/>
            <person name="Branco S."/>
            <person name="Kuo A."/>
            <person name="LaButti K."/>
            <person name="Lipzen A."/>
            <person name="Andreopoulos W."/>
            <person name="Pangilinan J."/>
            <person name="Riley R."/>
            <person name="Hundley H."/>
            <person name="Na H."/>
            <person name="Barry K."/>
            <person name="Grigoriev I.V."/>
            <person name="Stajich J.E."/>
            <person name="Kennedy P.G."/>
        </authorList>
    </citation>
    <scope>NUCLEOTIDE SEQUENCE</scope>
    <source>
        <strain evidence="1">FC423</strain>
    </source>
</reference>
<dbReference type="AlphaFoldDB" id="A0A9P7JQG8"/>